<accession>A0A914Z6L7</accession>
<evidence type="ECO:0000313" key="2">
    <source>
        <dbReference type="Proteomes" id="UP000887577"/>
    </source>
</evidence>
<sequence>MPFTCQNDYISTKCVGDGEWIGGIKVTNNNLNFKCCKSETLKSAKFLSTFDIEKGQLFKGGNVIDIKNNIIAFDYISNIVKVINDGQKSYQAPILEIDNYAGAVSSDAIDGYEGVETTTTMSASDNVDSGYEGDGATTVESVYAPEETIDSYAAPLDSGYSDPATTTTTSSSYGDGYEVDTDSGYATTFEDDFDYNNTDIETDACFINGIPDPPDPADLEDDSARAKNLLIHKFQIHRFQILL</sequence>
<evidence type="ECO:0000313" key="3">
    <source>
        <dbReference type="WBParaSite" id="PSU_v2.g8327.t1"/>
    </source>
</evidence>
<dbReference type="Proteomes" id="UP000887577">
    <property type="component" value="Unplaced"/>
</dbReference>
<feature type="region of interest" description="Disordered" evidence="1">
    <location>
        <begin position="155"/>
        <end position="175"/>
    </location>
</feature>
<reference evidence="3" key="1">
    <citation type="submission" date="2022-11" db="UniProtKB">
        <authorList>
            <consortium name="WormBaseParasite"/>
        </authorList>
    </citation>
    <scope>IDENTIFICATION</scope>
</reference>
<dbReference type="AlphaFoldDB" id="A0A914Z6L7"/>
<evidence type="ECO:0000256" key="1">
    <source>
        <dbReference type="SAM" id="MobiDB-lite"/>
    </source>
</evidence>
<proteinExistence type="predicted"/>
<dbReference type="WBParaSite" id="PSU_v2.g8327.t1">
    <property type="protein sequence ID" value="PSU_v2.g8327.t1"/>
    <property type="gene ID" value="PSU_v2.g8327"/>
</dbReference>
<organism evidence="2 3">
    <name type="scientific">Panagrolaimus superbus</name>
    <dbReference type="NCBI Taxonomy" id="310955"/>
    <lineage>
        <taxon>Eukaryota</taxon>
        <taxon>Metazoa</taxon>
        <taxon>Ecdysozoa</taxon>
        <taxon>Nematoda</taxon>
        <taxon>Chromadorea</taxon>
        <taxon>Rhabditida</taxon>
        <taxon>Tylenchina</taxon>
        <taxon>Panagrolaimomorpha</taxon>
        <taxon>Panagrolaimoidea</taxon>
        <taxon>Panagrolaimidae</taxon>
        <taxon>Panagrolaimus</taxon>
    </lineage>
</organism>
<name>A0A914Z6L7_9BILA</name>
<keyword evidence="2" id="KW-1185">Reference proteome</keyword>
<protein>
    <submittedName>
        <fullName evidence="3">Uncharacterized protein</fullName>
    </submittedName>
</protein>